<evidence type="ECO:0000313" key="2">
    <source>
        <dbReference type="Proteomes" id="UP000594943"/>
    </source>
</evidence>
<dbReference type="EMBL" id="CP065686">
    <property type="protein sequence ID" value="QPS44088.1"/>
    <property type="molecule type" value="Genomic_DNA"/>
</dbReference>
<accession>A0A7T2U233</accession>
<gene>
    <name evidence="1" type="ORF">I6G56_02975</name>
</gene>
<proteinExistence type="predicted"/>
<dbReference type="AlphaFoldDB" id="A0A7U4P7L2"/>
<name>A0A7U4P7L2_9BURK</name>
<protein>
    <submittedName>
        <fullName evidence="1">Uncharacterized protein</fullName>
    </submittedName>
</protein>
<accession>A0A7U4P7L2</accession>
<evidence type="ECO:0000313" key="1">
    <source>
        <dbReference type="EMBL" id="QPS44088.1"/>
    </source>
</evidence>
<sequence>MFQMLPPMTFGRRLSVWWSCMWRQTLASAPVWIAGVAIVGWWIWRTDPVAGRLPSGNATAIAGVAFIVGLAVCLPITGYMVRGGFAAHALTAPGRLSLWQALTLGLTTAGWAALAALPISVATMPLRHAGHPLVGQAIGWMLNVAAGMYIVLPRQARRLRLLAGESA</sequence>
<dbReference type="KEGG" id="bhg:I6G56_02975"/>
<reference evidence="1 2" key="1">
    <citation type="submission" date="2020-12" db="EMBL/GenBank/DDBJ databases">
        <title>FDA dAtabase for Regulatory Grade micrObial Sequences (FDA-ARGOS): Supporting development and validation of Infectious Disease Dx tests.</title>
        <authorList>
            <person name="Nelson B."/>
            <person name="Plummer A."/>
            <person name="Tallon L."/>
            <person name="Sadzewicz L."/>
            <person name="Zhao X."/>
            <person name="Boylan J."/>
            <person name="Ott S."/>
            <person name="Bowen H."/>
            <person name="Vavikolanu K."/>
            <person name="Mehta A."/>
            <person name="Aluvathingal J."/>
            <person name="Nadendla S."/>
            <person name="Myers T."/>
            <person name="Yan Y."/>
            <person name="Sichtig H."/>
        </authorList>
    </citation>
    <scope>NUCLEOTIDE SEQUENCE [LARGE SCALE GENOMIC DNA]</scope>
    <source>
        <strain evidence="1 2">FDAARGOS_899</strain>
    </source>
</reference>
<dbReference type="Proteomes" id="UP000594943">
    <property type="component" value="Chromosome 1"/>
</dbReference>
<dbReference type="RefSeq" id="WP_006024272.1">
    <property type="nucleotide sequence ID" value="NZ_CM003626.1"/>
</dbReference>
<organism evidence="1 2">
    <name type="scientific">Burkholderia humptydooensis</name>
    <dbReference type="NCBI Taxonomy" id="430531"/>
    <lineage>
        <taxon>Bacteria</taxon>
        <taxon>Pseudomonadati</taxon>
        <taxon>Pseudomonadota</taxon>
        <taxon>Betaproteobacteria</taxon>
        <taxon>Burkholderiales</taxon>
        <taxon>Burkholderiaceae</taxon>
        <taxon>Burkholderia</taxon>
        <taxon>pseudomallei group</taxon>
    </lineage>
</organism>